<dbReference type="AlphaFoldDB" id="A0A818YQF3"/>
<organism evidence="2 3">
    <name type="scientific">Rotaria sordida</name>
    <dbReference type="NCBI Taxonomy" id="392033"/>
    <lineage>
        <taxon>Eukaryota</taxon>
        <taxon>Metazoa</taxon>
        <taxon>Spiralia</taxon>
        <taxon>Gnathifera</taxon>
        <taxon>Rotifera</taxon>
        <taxon>Eurotatoria</taxon>
        <taxon>Bdelloidea</taxon>
        <taxon>Philodinida</taxon>
        <taxon>Philodinidae</taxon>
        <taxon>Rotaria</taxon>
    </lineage>
</organism>
<accession>A0A818YQF3</accession>
<proteinExistence type="predicted"/>
<dbReference type="Gene3D" id="3.80.10.10">
    <property type="entry name" value="Ribonuclease Inhibitor"/>
    <property type="match status" value="1"/>
</dbReference>
<reference evidence="2" key="1">
    <citation type="submission" date="2021-02" db="EMBL/GenBank/DDBJ databases">
        <authorList>
            <person name="Nowell W R."/>
        </authorList>
    </citation>
    <scope>NUCLEOTIDE SEQUENCE</scope>
</reference>
<name>A0A818YQF3_9BILA</name>
<dbReference type="InterPro" id="IPR032675">
    <property type="entry name" value="LRR_dom_sf"/>
</dbReference>
<dbReference type="Proteomes" id="UP000663874">
    <property type="component" value="Unassembled WGS sequence"/>
</dbReference>
<protein>
    <recommendedName>
        <fullName evidence="1">F-box domain-containing protein</fullName>
    </recommendedName>
</protein>
<gene>
    <name evidence="2" type="ORF">FNK824_LOCUS12528</name>
</gene>
<feature type="domain" description="F-box" evidence="1">
    <location>
        <begin position="3"/>
        <end position="51"/>
    </location>
</feature>
<evidence type="ECO:0000259" key="1">
    <source>
        <dbReference type="PROSITE" id="PS50181"/>
    </source>
</evidence>
<comment type="caution">
    <text evidence="2">The sequence shown here is derived from an EMBL/GenBank/DDBJ whole genome shotgun (WGS) entry which is preliminary data.</text>
</comment>
<sequence length="532" mass="63433">MSSNFFDHLPVELIYKIFDYLWAHEIFDAFFNVSEYLRAVLKSYDRFLINFQSVRKTQFDLTCRLIRPDQVVLLSLSDKNNTLDQCILFFSYFSIEQFVNLRSFEIDSFNEGTFERLRSLLQLKYLSSLHLPSRLWHSGALKTFIRSIVPRLRRLVTDDCFFEHSLDHLQHLILTRCHCTEIKHLFKNIRHIRSLKITLVDYGNPPWPTNVEILSELRQFSLRVDNGAMGITEIKNILHAMPCVKYLELDILCEIGLVDGHQWESIAINLIRFDFRFRVVRWSACDIAKTNHLNSFRTPFWLEQKRWFVAHDNCKPLTIFTIPRFMPKDLEWPSNNTIEDCTTDIFKPNNYVEHLNLFPTKQSTQVENNFDLQPLIKDKPRLYSLNICNPLSFNILHDKVVYEQIRTLRFSFEQDQSSSSSSFNPEQICAAFPRLECLNISVESLQALCVFIDRLKYLSDAYFRFNFSIMKWCCWQRQRMTRQWFIRNSRRLSHDRYFTSAITDHSVRLWMSDKKESSSSSIFKRIIKWSNK</sequence>
<evidence type="ECO:0000313" key="3">
    <source>
        <dbReference type="Proteomes" id="UP000663874"/>
    </source>
</evidence>
<dbReference type="EMBL" id="CAJOBE010001577">
    <property type="protein sequence ID" value="CAF3756101.1"/>
    <property type="molecule type" value="Genomic_DNA"/>
</dbReference>
<dbReference type="SUPFAM" id="SSF52047">
    <property type="entry name" value="RNI-like"/>
    <property type="match status" value="1"/>
</dbReference>
<evidence type="ECO:0000313" key="2">
    <source>
        <dbReference type="EMBL" id="CAF3756101.1"/>
    </source>
</evidence>
<dbReference type="PROSITE" id="PS50181">
    <property type="entry name" value="FBOX"/>
    <property type="match status" value="1"/>
</dbReference>
<dbReference type="InterPro" id="IPR001810">
    <property type="entry name" value="F-box_dom"/>
</dbReference>